<sequence>MTDPKDRLGFCTLGMFIIGSVPLDASDPTLTITPDEIEHPNSDTPEQRIIGGAGTYAALGARLAAGGHHARHVGWIVDMGSDFPAELRDLIETWNTKCVFRLDMDRLTTTAWNGYGHNEHRGRGEAFKYLTPKLRLDELSLSDEQLLARSFHMVCSPQRCMSLINGIMARRKAIAPGESRPVFVWEPIPDLCTPEEFDRLRSAIALVDVVSPNAEELASFFPVSTGGKLPQEIMAEKLLLLDSNHYMTAALVVREGAFGCTTYVGRRKLHLRAFHQDGSRIRDPTGGGNTFLGALAMGMTGCVTPVETSIHNCSLSSDGNLHRYLHLGLLHATVAAAYAIEQVGMPNVSTTNPDRWNGESYQDRFKSYLDRQGNYIAKQIH</sequence>
<evidence type="ECO:0008006" key="3">
    <source>
        <dbReference type="Google" id="ProtNLM"/>
    </source>
</evidence>
<dbReference type="SUPFAM" id="SSF53613">
    <property type="entry name" value="Ribokinase-like"/>
    <property type="match status" value="1"/>
</dbReference>
<dbReference type="OrthoDB" id="497927at2759"/>
<evidence type="ECO:0000313" key="2">
    <source>
        <dbReference type="Proteomes" id="UP000027920"/>
    </source>
</evidence>
<dbReference type="HOGENOM" id="CLU_032834_0_0_1"/>
<comment type="caution">
    <text evidence="1">The sequence shown here is derived from an EMBL/GenBank/DDBJ whole genome shotgun (WGS) entry which is preliminary data.</text>
</comment>
<dbReference type="VEuPathDB" id="FungiDB:A1O9_05234"/>
<dbReference type="RefSeq" id="XP_013259907.1">
    <property type="nucleotide sequence ID" value="XM_013404453.1"/>
</dbReference>
<proteinExistence type="predicted"/>
<organism evidence="1 2">
    <name type="scientific">Exophiala aquamarina CBS 119918</name>
    <dbReference type="NCBI Taxonomy" id="1182545"/>
    <lineage>
        <taxon>Eukaryota</taxon>
        <taxon>Fungi</taxon>
        <taxon>Dikarya</taxon>
        <taxon>Ascomycota</taxon>
        <taxon>Pezizomycotina</taxon>
        <taxon>Eurotiomycetes</taxon>
        <taxon>Chaetothyriomycetidae</taxon>
        <taxon>Chaetothyriales</taxon>
        <taxon>Herpotrichiellaceae</taxon>
        <taxon>Exophiala</taxon>
    </lineage>
</organism>
<dbReference type="PANTHER" id="PTHR47098:SF2">
    <property type="entry name" value="PROTEIN MAK32"/>
    <property type="match status" value="1"/>
</dbReference>
<dbReference type="InterPro" id="IPR029056">
    <property type="entry name" value="Ribokinase-like"/>
</dbReference>
<reference evidence="1 2" key="1">
    <citation type="submission" date="2013-03" db="EMBL/GenBank/DDBJ databases">
        <title>The Genome Sequence of Exophiala aquamarina CBS 119918.</title>
        <authorList>
            <consortium name="The Broad Institute Genomics Platform"/>
            <person name="Cuomo C."/>
            <person name="de Hoog S."/>
            <person name="Gorbushina A."/>
            <person name="Walker B."/>
            <person name="Young S.K."/>
            <person name="Zeng Q."/>
            <person name="Gargeya S."/>
            <person name="Fitzgerald M."/>
            <person name="Haas B."/>
            <person name="Abouelleil A."/>
            <person name="Allen A.W."/>
            <person name="Alvarado L."/>
            <person name="Arachchi H.M."/>
            <person name="Berlin A.M."/>
            <person name="Chapman S.B."/>
            <person name="Gainer-Dewar J."/>
            <person name="Goldberg J."/>
            <person name="Griggs A."/>
            <person name="Gujja S."/>
            <person name="Hansen M."/>
            <person name="Howarth C."/>
            <person name="Imamovic A."/>
            <person name="Ireland A."/>
            <person name="Larimer J."/>
            <person name="McCowan C."/>
            <person name="Murphy C."/>
            <person name="Pearson M."/>
            <person name="Poon T.W."/>
            <person name="Priest M."/>
            <person name="Roberts A."/>
            <person name="Saif S."/>
            <person name="Shea T."/>
            <person name="Sisk P."/>
            <person name="Sykes S."/>
            <person name="Wortman J."/>
            <person name="Nusbaum C."/>
            <person name="Birren B."/>
        </authorList>
    </citation>
    <scope>NUCLEOTIDE SEQUENCE [LARGE SCALE GENOMIC DNA]</scope>
    <source>
        <strain evidence="1 2">CBS 119918</strain>
    </source>
</reference>
<protein>
    <recommendedName>
        <fullName evidence="3">Carbohydrate kinase PfkB domain-containing protein</fullName>
    </recommendedName>
</protein>
<dbReference type="AlphaFoldDB" id="A0A072PC47"/>
<gene>
    <name evidence="1" type="ORF">A1O9_05234</name>
</gene>
<dbReference type="PANTHER" id="PTHR47098">
    <property type="entry name" value="PROTEIN MAK32"/>
    <property type="match status" value="1"/>
</dbReference>
<accession>A0A072PC47</accession>
<evidence type="ECO:0000313" key="1">
    <source>
        <dbReference type="EMBL" id="KEF57317.1"/>
    </source>
</evidence>
<dbReference type="EMBL" id="AMGV01000004">
    <property type="protein sequence ID" value="KEF57317.1"/>
    <property type="molecule type" value="Genomic_DNA"/>
</dbReference>
<dbReference type="STRING" id="1182545.A0A072PC47"/>
<name>A0A072PC47_9EURO</name>
<keyword evidence="2" id="KW-1185">Reference proteome</keyword>
<dbReference type="Proteomes" id="UP000027920">
    <property type="component" value="Unassembled WGS sequence"/>
</dbReference>
<dbReference type="GeneID" id="25280160"/>
<dbReference type="Gene3D" id="3.40.1190.20">
    <property type="match status" value="1"/>
</dbReference>